<dbReference type="EMBL" id="CAJNOC010000191">
    <property type="protein sequence ID" value="CAF0724941.1"/>
    <property type="molecule type" value="Genomic_DNA"/>
</dbReference>
<evidence type="ECO:0000256" key="1">
    <source>
        <dbReference type="ARBA" id="ARBA00004141"/>
    </source>
</evidence>
<dbReference type="AlphaFoldDB" id="A0A813MMP7"/>
<proteinExistence type="inferred from homology"/>
<keyword evidence="3 6" id="KW-0812">Transmembrane</keyword>
<keyword evidence="9" id="KW-1185">Reference proteome</keyword>
<feature type="transmembrane region" description="Helical" evidence="6">
    <location>
        <begin position="171"/>
        <end position="195"/>
    </location>
</feature>
<evidence type="ECO:0000256" key="2">
    <source>
        <dbReference type="ARBA" id="ARBA00009671"/>
    </source>
</evidence>
<evidence type="ECO:0000256" key="6">
    <source>
        <dbReference type="RuleBase" id="RU280814"/>
    </source>
</evidence>
<feature type="transmembrane region" description="Helical" evidence="6">
    <location>
        <begin position="260"/>
        <end position="281"/>
    </location>
</feature>
<evidence type="ECO:0000256" key="4">
    <source>
        <dbReference type="ARBA" id="ARBA00022989"/>
    </source>
</evidence>
<evidence type="ECO:0000256" key="5">
    <source>
        <dbReference type="ARBA" id="ARBA00023136"/>
    </source>
</evidence>
<reference evidence="8" key="1">
    <citation type="submission" date="2021-02" db="EMBL/GenBank/DDBJ databases">
        <authorList>
            <person name="Nowell W R."/>
        </authorList>
    </citation>
    <scope>NUCLEOTIDE SEQUENCE</scope>
    <source>
        <strain evidence="8">Ploen Becks lab</strain>
    </source>
</reference>
<keyword evidence="5 6" id="KW-0472">Membrane</keyword>
<comment type="similarity">
    <text evidence="2 6">Belongs to the anoctamin family.</text>
</comment>
<name>A0A813MMP7_9BILA</name>
<keyword evidence="4 6" id="KW-1133">Transmembrane helix</keyword>
<dbReference type="PANTHER" id="PTHR12308">
    <property type="entry name" value="ANOCTAMIN"/>
    <property type="match status" value="1"/>
</dbReference>
<dbReference type="InterPro" id="IPR007632">
    <property type="entry name" value="Anoctamin"/>
</dbReference>
<comment type="caution">
    <text evidence="6">Lacks conserved residue(s) required for the propagation of feature annotation.</text>
</comment>
<evidence type="ECO:0000313" key="8">
    <source>
        <dbReference type="EMBL" id="CAF0724941.1"/>
    </source>
</evidence>
<dbReference type="InterPro" id="IPR049452">
    <property type="entry name" value="Anoctamin_TM"/>
</dbReference>
<comment type="caution">
    <text evidence="8">The sequence shown here is derived from an EMBL/GenBank/DDBJ whole genome shotgun (WGS) entry which is preliminary data.</text>
</comment>
<gene>
    <name evidence="8" type="ORF">OXX778_LOCUS2450</name>
</gene>
<feature type="domain" description="Anoctamin transmembrane" evidence="7">
    <location>
        <begin position="1"/>
        <end position="295"/>
    </location>
</feature>
<protein>
    <recommendedName>
        <fullName evidence="6">Anoctamin</fullName>
    </recommendedName>
</protein>
<feature type="transmembrane region" description="Helical" evidence="6">
    <location>
        <begin position="30"/>
        <end position="51"/>
    </location>
</feature>
<dbReference type="GO" id="GO:0005254">
    <property type="term" value="F:chloride channel activity"/>
    <property type="evidence" value="ECO:0007669"/>
    <property type="project" value="TreeGrafter"/>
</dbReference>
<dbReference type="PANTHER" id="PTHR12308:SF73">
    <property type="entry name" value="ANOCTAMIN"/>
    <property type="match status" value="1"/>
</dbReference>
<evidence type="ECO:0000256" key="3">
    <source>
        <dbReference type="ARBA" id="ARBA00022692"/>
    </source>
</evidence>
<dbReference type="Proteomes" id="UP000663879">
    <property type="component" value="Unassembled WGS sequence"/>
</dbReference>
<evidence type="ECO:0000259" key="7">
    <source>
        <dbReference type="Pfam" id="PF04547"/>
    </source>
</evidence>
<organism evidence="8 9">
    <name type="scientific">Brachionus calyciflorus</name>
    <dbReference type="NCBI Taxonomy" id="104777"/>
    <lineage>
        <taxon>Eukaryota</taxon>
        <taxon>Metazoa</taxon>
        <taxon>Spiralia</taxon>
        <taxon>Gnathifera</taxon>
        <taxon>Rotifera</taxon>
        <taxon>Eurotatoria</taxon>
        <taxon>Monogononta</taxon>
        <taxon>Pseudotrocha</taxon>
        <taxon>Ploima</taxon>
        <taxon>Brachionidae</taxon>
        <taxon>Brachionus</taxon>
    </lineage>
</organism>
<comment type="subcellular location">
    <subcellularLocation>
        <location evidence="1 6">Membrane</location>
        <topology evidence="1 6">Multi-pass membrane protein</topology>
    </subcellularLocation>
</comment>
<accession>A0A813MMP7</accession>
<dbReference type="GO" id="GO:0005886">
    <property type="term" value="C:plasma membrane"/>
    <property type="evidence" value="ECO:0007669"/>
    <property type="project" value="TreeGrafter"/>
</dbReference>
<sequence>MILNLIYNKIAVALTKWENHRTKTEYDDALILKIFAFEFVNSYSSLFYLAYFRNINYEDGLFNLGAEYQDKCDNDNCMPLLTIQVLSILLIKPLPRFCFSILIPLLKEWFHSRKFKKDAKIIEENYAKNQQNINNQFIVNEKAVLLYADIERGKTKFEDTISGEYNEKVILFGYLVMFSASFSLAPLIVLIINLIDIRLDAQRLLWLYRRPIGYKAQDIGTWFNMCRLINIFGIINNGFMVAFTSDWSNNFLNDSNYKRAIFVLIFEHVAFACWFLIILLFSEAPNFIQEKIRKEKVYVKKLLTAAKLLKKEVIGTTSENSQINLNLNSQMEKKSNYNEIDPVIESFKNDKSHLFEKNLSRQTRTSLNRVQPI</sequence>
<evidence type="ECO:0000313" key="9">
    <source>
        <dbReference type="Proteomes" id="UP000663879"/>
    </source>
</evidence>
<dbReference type="Pfam" id="PF04547">
    <property type="entry name" value="Anoctamin"/>
    <property type="match status" value="1"/>
</dbReference>
<dbReference type="OrthoDB" id="296386at2759"/>